<reference evidence="5" key="1">
    <citation type="journal article" date="2016" name="Nature">
        <title>Genome evolution in the allotetraploid frog Xenopus laevis.</title>
        <authorList>
            <person name="Session A.M."/>
            <person name="Uno Y."/>
            <person name="Kwon T."/>
            <person name="Chapman J.A."/>
            <person name="Toyoda A."/>
            <person name="Takahashi S."/>
            <person name="Fukui A."/>
            <person name="Hikosaka A."/>
            <person name="Suzuki A."/>
            <person name="Kondo M."/>
            <person name="van Heeringen S.J."/>
            <person name="Quigley I."/>
            <person name="Heinz S."/>
            <person name="Ogino H."/>
            <person name="Ochi H."/>
            <person name="Hellsten U."/>
            <person name="Lyons J.B."/>
            <person name="Simakov O."/>
            <person name="Putnam N."/>
            <person name="Stites J."/>
            <person name="Kuroki Y."/>
            <person name="Tanaka T."/>
            <person name="Michiue T."/>
            <person name="Watanabe M."/>
            <person name="Bogdanovic O."/>
            <person name="Lister R."/>
            <person name="Georgiou G."/>
            <person name="Paranjpe S.S."/>
            <person name="van Kruijsbergen I."/>
            <person name="Shu S."/>
            <person name="Carlson J."/>
            <person name="Kinoshita T."/>
            <person name="Ohta Y."/>
            <person name="Mawaribuchi S."/>
            <person name="Jenkins J."/>
            <person name="Grimwood J."/>
            <person name="Schmutz J."/>
            <person name="Mitros T."/>
            <person name="Mozaffari S.V."/>
            <person name="Suzuki Y."/>
            <person name="Haramoto Y."/>
            <person name="Yamamoto T.S."/>
            <person name="Takagi C."/>
            <person name="Heald R."/>
            <person name="Miller K."/>
            <person name="Haudenschild C."/>
            <person name="Kitzman J."/>
            <person name="Nakayama T."/>
            <person name="Izutsu Y."/>
            <person name="Robert J."/>
            <person name="Fortriede J."/>
            <person name="Burns K."/>
            <person name="Lotay V."/>
            <person name="Karimi K."/>
            <person name="Yasuoka Y."/>
            <person name="Dichmann D.S."/>
            <person name="Flajnik M.F."/>
            <person name="Houston D.W."/>
            <person name="Shendure J."/>
            <person name="DuPasquier L."/>
            <person name="Vize P.D."/>
            <person name="Zorn A.M."/>
            <person name="Ito M."/>
            <person name="Marcotte E.M."/>
            <person name="Wallingford J.B."/>
            <person name="Ito Y."/>
            <person name="Asashima M."/>
            <person name="Ueno N."/>
            <person name="Matsuda Y."/>
            <person name="Veenstra G.J."/>
            <person name="Fujiyama A."/>
            <person name="Harland R.M."/>
            <person name="Taira M."/>
            <person name="Rokhsar D.S."/>
        </authorList>
    </citation>
    <scope>NUCLEOTIDE SEQUENCE [LARGE SCALE GENOMIC DNA]</scope>
    <source>
        <strain evidence="5">J</strain>
    </source>
</reference>
<organism evidence="4 5">
    <name type="scientific">Xenopus laevis</name>
    <name type="common">African clawed frog</name>
    <dbReference type="NCBI Taxonomy" id="8355"/>
    <lineage>
        <taxon>Eukaryota</taxon>
        <taxon>Metazoa</taxon>
        <taxon>Chordata</taxon>
        <taxon>Craniata</taxon>
        <taxon>Vertebrata</taxon>
        <taxon>Euteleostomi</taxon>
        <taxon>Amphibia</taxon>
        <taxon>Batrachia</taxon>
        <taxon>Anura</taxon>
        <taxon>Pipoidea</taxon>
        <taxon>Pipidae</taxon>
        <taxon>Xenopodinae</taxon>
        <taxon>Xenopus</taxon>
        <taxon>Xenopus</taxon>
    </lineage>
</organism>
<accession>A0A974HP43</accession>
<keyword evidence="2" id="KW-0472">Membrane</keyword>
<keyword evidence="3" id="KW-0732">Signal</keyword>
<evidence type="ECO:0000256" key="3">
    <source>
        <dbReference type="SAM" id="SignalP"/>
    </source>
</evidence>
<sequence>MKKDGRPCWCVLLVIIIFAANIYSITEANVPETEDDDYDEKDLPVTTLATKASTETDDDAYEDFPVTTHLATEASTAEDAEPVRGAANDENSDLPVTAPDYERLLTETILKPTATTPSIQDTIRHLYIHWEEDNQEHLTLIAANLGLGFLFLSVILIFLAQKVYTLTFMQHAVPQP</sequence>
<protein>
    <submittedName>
        <fullName evidence="4">Uncharacterized protein</fullName>
    </submittedName>
</protein>
<feature type="transmembrane region" description="Helical" evidence="2">
    <location>
        <begin position="140"/>
        <end position="160"/>
    </location>
</feature>
<dbReference type="Proteomes" id="UP000694892">
    <property type="component" value="Chromosome 4L"/>
</dbReference>
<keyword evidence="2" id="KW-0812">Transmembrane</keyword>
<evidence type="ECO:0000256" key="2">
    <source>
        <dbReference type="SAM" id="Phobius"/>
    </source>
</evidence>
<dbReference type="EMBL" id="CM004472">
    <property type="protein sequence ID" value="OCT84676.1"/>
    <property type="molecule type" value="Genomic_DNA"/>
</dbReference>
<gene>
    <name evidence="4" type="ORF">XELAEV_18022831mg</name>
</gene>
<name>A0A974HP43_XENLA</name>
<evidence type="ECO:0000313" key="4">
    <source>
        <dbReference type="EMBL" id="OCT84676.1"/>
    </source>
</evidence>
<feature type="signal peptide" evidence="3">
    <location>
        <begin position="1"/>
        <end position="28"/>
    </location>
</feature>
<keyword evidence="2" id="KW-1133">Transmembrane helix</keyword>
<evidence type="ECO:0000313" key="5">
    <source>
        <dbReference type="Proteomes" id="UP000694892"/>
    </source>
</evidence>
<feature type="chain" id="PRO_5036708605" evidence="3">
    <location>
        <begin position="29"/>
        <end position="176"/>
    </location>
</feature>
<proteinExistence type="predicted"/>
<evidence type="ECO:0000256" key="1">
    <source>
        <dbReference type="SAM" id="MobiDB-lite"/>
    </source>
</evidence>
<dbReference type="AlphaFoldDB" id="A0A974HP43"/>
<feature type="region of interest" description="Disordered" evidence="1">
    <location>
        <begin position="72"/>
        <end position="96"/>
    </location>
</feature>